<name>A0A7C5HSJ9_9CHLB</name>
<keyword evidence="1" id="KW-0472">Membrane</keyword>
<dbReference type="InterPro" id="IPR008621">
    <property type="entry name" value="Cbb3-typ_cyt_oxidase_comp"/>
</dbReference>
<gene>
    <name evidence="2" type="ORF">ENL07_09675</name>
</gene>
<feature type="transmembrane region" description="Helical" evidence="1">
    <location>
        <begin position="6"/>
        <end position="27"/>
    </location>
</feature>
<protein>
    <submittedName>
        <fullName evidence="2">Cbb3-type cytochrome c oxidase subunit 3</fullName>
    </submittedName>
</protein>
<evidence type="ECO:0000313" key="2">
    <source>
        <dbReference type="EMBL" id="HHE32866.1"/>
    </source>
</evidence>
<keyword evidence="1" id="KW-0812">Transmembrane</keyword>
<dbReference type="Pfam" id="PF05545">
    <property type="entry name" value="FixQ"/>
    <property type="match status" value="1"/>
</dbReference>
<reference evidence="2" key="1">
    <citation type="journal article" date="2020" name="mSystems">
        <title>Genome- and Community-Level Interaction Insights into Carbon Utilization and Element Cycling Functions of Hydrothermarchaeota in Hydrothermal Sediment.</title>
        <authorList>
            <person name="Zhou Z."/>
            <person name="Liu Y."/>
            <person name="Xu W."/>
            <person name="Pan J."/>
            <person name="Luo Z.H."/>
            <person name="Li M."/>
        </authorList>
    </citation>
    <scope>NUCLEOTIDE SEQUENCE [LARGE SCALE GENOMIC DNA]</scope>
    <source>
        <strain evidence="2">HyVt-633</strain>
    </source>
</reference>
<sequence>MNWEQIAYVAFTITLVLVMAGIIIYYYNPKRKKKVEEPKFRMLDKGEDEQGHL</sequence>
<accession>A0A7C5HSJ9</accession>
<dbReference type="EMBL" id="DRSQ01000209">
    <property type="protein sequence ID" value="HHE32866.1"/>
    <property type="molecule type" value="Genomic_DNA"/>
</dbReference>
<dbReference type="AlphaFoldDB" id="A0A7C5HSJ9"/>
<evidence type="ECO:0000256" key="1">
    <source>
        <dbReference type="SAM" id="Phobius"/>
    </source>
</evidence>
<proteinExistence type="predicted"/>
<keyword evidence="1" id="KW-1133">Transmembrane helix</keyword>
<organism evidence="2">
    <name type="scientific">Chlorobaculum parvum</name>
    <dbReference type="NCBI Taxonomy" id="274539"/>
    <lineage>
        <taxon>Bacteria</taxon>
        <taxon>Pseudomonadati</taxon>
        <taxon>Chlorobiota</taxon>
        <taxon>Chlorobiia</taxon>
        <taxon>Chlorobiales</taxon>
        <taxon>Chlorobiaceae</taxon>
        <taxon>Chlorobaculum</taxon>
    </lineage>
</organism>
<comment type="caution">
    <text evidence="2">The sequence shown here is derived from an EMBL/GenBank/DDBJ whole genome shotgun (WGS) entry which is preliminary data.</text>
</comment>
<dbReference type="Proteomes" id="UP000886058">
    <property type="component" value="Unassembled WGS sequence"/>
</dbReference>